<dbReference type="InterPro" id="IPR036388">
    <property type="entry name" value="WH-like_DNA-bd_sf"/>
</dbReference>
<gene>
    <name evidence="6" type="primary">yofA_5</name>
    <name evidence="6" type="ORF">NCTC10684_05292</name>
</gene>
<dbReference type="PANTHER" id="PTHR30579">
    <property type="entry name" value="TRANSCRIPTIONAL REGULATOR"/>
    <property type="match status" value="1"/>
</dbReference>
<dbReference type="GO" id="GO:0003700">
    <property type="term" value="F:DNA-binding transcription factor activity"/>
    <property type="evidence" value="ECO:0007669"/>
    <property type="project" value="InterPro"/>
</dbReference>
<keyword evidence="4" id="KW-0804">Transcription</keyword>
<dbReference type="GO" id="GO:0003677">
    <property type="term" value="F:DNA binding"/>
    <property type="evidence" value="ECO:0007669"/>
    <property type="project" value="UniProtKB-KW"/>
</dbReference>
<dbReference type="PROSITE" id="PS50931">
    <property type="entry name" value="HTH_LYSR"/>
    <property type="match status" value="1"/>
</dbReference>
<dbReference type="OrthoDB" id="9789529at2"/>
<dbReference type="PRINTS" id="PR00039">
    <property type="entry name" value="HTHLYSR"/>
</dbReference>
<evidence type="ECO:0000313" key="6">
    <source>
        <dbReference type="EMBL" id="SUY28678.1"/>
    </source>
</evidence>
<dbReference type="Proteomes" id="UP000254701">
    <property type="component" value="Unassembled WGS sequence"/>
</dbReference>
<dbReference type="AlphaFoldDB" id="A0A381IME0"/>
<dbReference type="FunFam" id="1.10.10.10:FF:000001">
    <property type="entry name" value="LysR family transcriptional regulator"/>
    <property type="match status" value="1"/>
</dbReference>
<accession>A0A381IME0</accession>
<dbReference type="InterPro" id="IPR036390">
    <property type="entry name" value="WH_DNA-bd_sf"/>
</dbReference>
<dbReference type="Gene3D" id="3.40.190.10">
    <property type="entry name" value="Periplasmic binding protein-like II"/>
    <property type="match status" value="2"/>
</dbReference>
<keyword evidence="3" id="KW-0238">DNA-binding</keyword>
<sequence>MRYPDLEIDLLRAFTTVAETGSFTAAADVVGRSQSAVSQKIIRLEDLLGRPLFRRTSRSLVLTGEGERLLSAARRILEFNDLAVRTLVDTSDAELLRIGISEDFVPHHLPALLSKFTSLCPAVRLELMTGLSCNLLAAYDEDRLDIVIAKKDGRAQRGRVIWREPLMWISSKQFDRDRGEAVPLVLLPAPCTYRGVAIKALDSVRRDWYVACTTNSLAGACAAVAGGFGVTVLGRSFVQEGMQVIRPSDQWPALPMTEIVVIGEEKSEARIVQPLLSFLTDNLAH</sequence>
<evidence type="ECO:0000313" key="7">
    <source>
        <dbReference type="Proteomes" id="UP000254701"/>
    </source>
</evidence>
<organism evidence="6 7">
    <name type="scientific">Aminobacter aminovorans</name>
    <name type="common">Chelatobacter heintzii</name>
    <dbReference type="NCBI Taxonomy" id="83263"/>
    <lineage>
        <taxon>Bacteria</taxon>
        <taxon>Pseudomonadati</taxon>
        <taxon>Pseudomonadota</taxon>
        <taxon>Alphaproteobacteria</taxon>
        <taxon>Hyphomicrobiales</taxon>
        <taxon>Phyllobacteriaceae</taxon>
        <taxon>Aminobacter</taxon>
    </lineage>
</organism>
<comment type="similarity">
    <text evidence="1">Belongs to the LysR transcriptional regulatory family.</text>
</comment>
<dbReference type="InterPro" id="IPR050176">
    <property type="entry name" value="LTTR"/>
</dbReference>
<dbReference type="SUPFAM" id="SSF46785">
    <property type="entry name" value="Winged helix' DNA-binding domain"/>
    <property type="match status" value="1"/>
</dbReference>
<dbReference type="RefSeq" id="WP_115734278.1">
    <property type="nucleotide sequence ID" value="NZ_BAAAVY010000001.1"/>
</dbReference>
<proteinExistence type="inferred from homology"/>
<evidence type="ECO:0000256" key="1">
    <source>
        <dbReference type="ARBA" id="ARBA00009437"/>
    </source>
</evidence>
<dbReference type="PANTHER" id="PTHR30579:SF7">
    <property type="entry name" value="HTH-TYPE TRANSCRIPTIONAL REGULATOR LRHA-RELATED"/>
    <property type="match status" value="1"/>
</dbReference>
<dbReference type="Pfam" id="PF00126">
    <property type="entry name" value="HTH_1"/>
    <property type="match status" value="1"/>
</dbReference>
<reference evidence="6 7" key="1">
    <citation type="submission" date="2018-06" db="EMBL/GenBank/DDBJ databases">
        <authorList>
            <consortium name="Pathogen Informatics"/>
            <person name="Doyle S."/>
        </authorList>
    </citation>
    <scope>NUCLEOTIDE SEQUENCE [LARGE SCALE GENOMIC DNA]</scope>
    <source>
        <strain evidence="6 7">NCTC10684</strain>
    </source>
</reference>
<keyword evidence="2" id="KW-0805">Transcription regulation</keyword>
<feature type="domain" description="HTH lysR-type" evidence="5">
    <location>
        <begin position="6"/>
        <end position="63"/>
    </location>
</feature>
<protein>
    <submittedName>
        <fullName evidence="6">HTH-type transcriptional regulator YofA</fullName>
    </submittedName>
</protein>
<dbReference type="EMBL" id="UFSM01000002">
    <property type="protein sequence ID" value="SUY28678.1"/>
    <property type="molecule type" value="Genomic_DNA"/>
</dbReference>
<name>A0A381IME0_AMIAI</name>
<dbReference type="Gene3D" id="1.10.10.10">
    <property type="entry name" value="Winged helix-like DNA-binding domain superfamily/Winged helix DNA-binding domain"/>
    <property type="match status" value="1"/>
</dbReference>
<dbReference type="SUPFAM" id="SSF53850">
    <property type="entry name" value="Periplasmic binding protein-like II"/>
    <property type="match status" value="1"/>
</dbReference>
<dbReference type="InterPro" id="IPR005119">
    <property type="entry name" value="LysR_subst-bd"/>
</dbReference>
<evidence type="ECO:0000256" key="4">
    <source>
        <dbReference type="ARBA" id="ARBA00023163"/>
    </source>
</evidence>
<evidence type="ECO:0000256" key="3">
    <source>
        <dbReference type="ARBA" id="ARBA00023125"/>
    </source>
</evidence>
<dbReference type="InterPro" id="IPR000847">
    <property type="entry name" value="LysR_HTH_N"/>
</dbReference>
<dbReference type="Pfam" id="PF03466">
    <property type="entry name" value="LysR_substrate"/>
    <property type="match status" value="1"/>
</dbReference>
<evidence type="ECO:0000259" key="5">
    <source>
        <dbReference type="PROSITE" id="PS50931"/>
    </source>
</evidence>
<evidence type="ECO:0000256" key="2">
    <source>
        <dbReference type="ARBA" id="ARBA00023015"/>
    </source>
</evidence>